<dbReference type="EMBL" id="UINC01098948">
    <property type="protein sequence ID" value="SVC57851.1"/>
    <property type="molecule type" value="Genomic_DNA"/>
</dbReference>
<gene>
    <name evidence="1" type="ORF">METZ01_LOCUS310705</name>
</gene>
<dbReference type="AlphaFoldDB" id="A0A382NE41"/>
<organism evidence="1">
    <name type="scientific">marine metagenome</name>
    <dbReference type="NCBI Taxonomy" id="408172"/>
    <lineage>
        <taxon>unclassified sequences</taxon>
        <taxon>metagenomes</taxon>
        <taxon>ecological metagenomes</taxon>
    </lineage>
</organism>
<accession>A0A382NE41</accession>
<sequence length="229" mass="25612">MPMTDEEKFRFDLSGFLVRPGILSQEEVNEIVTQIDLIKHDPESLPPEHRDVPGGPSSVLINHPKVVDVLEELIGPDIRLENCSCVWREKGDAHGDLHGGGPVQWNPIFGYRTQGEKIYAGMVRVIFELTDIGMDDQSTHFIAGSHKSNFPMHPDHMSLEPDKRSPFLISYACPAGSAVFFTENLCHAGPIWQNDAPRVAVLNAYSHLATHWHRLKTPPEVIAGLPREK</sequence>
<proteinExistence type="predicted"/>
<feature type="non-terminal residue" evidence="1">
    <location>
        <position position="229"/>
    </location>
</feature>
<dbReference type="Gene3D" id="2.60.120.620">
    <property type="entry name" value="q2cbj1_9rhob like domain"/>
    <property type="match status" value="1"/>
</dbReference>
<evidence type="ECO:0008006" key="2">
    <source>
        <dbReference type="Google" id="ProtNLM"/>
    </source>
</evidence>
<dbReference type="InterPro" id="IPR008775">
    <property type="entry name" value="Phytyl_CoA_dOase-like"/>
</dbReference>
<dbReference type="Pfam" id="PF05721">
    <property type="entry name" value="PhyH"/>
    <property type="match status" value="1"/>
</dbReference>
<reference evidence="1" key="1">
    <citation type="submission" date="2018-05" db="EMBL/GenBank/DDBJ databases">
        <authorList>
            <person name="Lanie J.A."/>
            <person name="Ng W.-L."/>
            <person name="Kazmierczak K.M."/>
            <person name="Andrzejewski T.M."/>
            <person name="Davidsen T.M."/>
            <person name="Wayne K.J."/>
            <person name="Tettelin H."/>
            <person name="Glass J.I."/>
            <person name="Rusch D."/>
            <person name="Podicherti R."/>
            <person name="Tsui H.-C.T."/>
            <person name="Winkler M.E."/>
        </authorList>
    </citation>
    <scope>NUCLEOTIDE SEQUENCE</scope>
</reference>
<evidence type="ECO:0000313" key="1">
    <source>
        <dbReference type="EMBL" id="SVC57851.1"/>
    </source>
</evidence>
<name>A0A382NE41_9ZZZZ</name>
<protein>
    <recommendedName>
        <fullName evidence="2">Phytanoyl-CoA dioxygenase</fullName>
    </recommendedName>
</protein>
<dbReference type="SUPFAM" id="SSF51197">
    <property type="entry name" value="Clavaminate synthase-like"/>
    <property type="match status" value="1"/>
</dbReference>